<dbReference type="EMBL" id="CBKE010000328">
    <property type="protein sequence ID" value="CDF05671.1"/>
    <property type="molecule type" value="Genomic_DNA"/>
</dbReference>
<organism evidence="1 2">
    <name type="scientific">Megasphaera elsdenii CAG:570</name>
    <dbReference type="NCBI Taxonomy" id="1263087"/>
    <lineage>
        <taxon>Bacteria</taxon>
        <taxon>Bacillati</taxon>
        <taxon>Bacillota</taxon>
        <taxon>Negativicutes</taxon>
        <taxon>Veillonellales</taxon>
        <taxon>Veillonellaceae</taxon>
        <taxon>Megasphaera</taxon>
    </lineage>
</organism>
<evidence type="ECO:0000313" key="1">
    <source>
        <dbReference type="EMBL" id="CDF05671.1"/>
    </source>
</evidence>
<gene>
    <name evidence="1" type="ORF">BN715_01924</name>
</gene>
<reference evidence="1" key="1">
    <citation type="submission" date="2012-11" db="EMBL/GenBank/DDBJ databases">
        <title>Dependencies among metagenomic species, viruses, plasmids and units of genetic variation.</title>
        <authorList>
            <person name="Nielsen H.B."/>
            <person name="Almeida M."/>
            <person name="Juncker A.S."/>
            <person name="Rasmussen S."/>
            <person name="Li J."/>
            <person name="Sunagawa S."/>
            <person name="Plichta D."/>
            <person name="Gautier L."/>
            <person name="Le Chatelier E."/>
            <person name="Peletier E."/>
            <person name="Bonde I."/>
            <person name="Nielsen T."/>
            <person name="Manichanh C."/>
            <person name="Arumugam M."/>
            <person name="Batto J."/>
            <person name="Santos M.B.Q.D."/>
            <person name="Blom N."/>
            <person name="Borruel N."/>
            <person name="Burgdorf K.S."/>
            <person name="Boumezbeur F."/>
            <person name="Casellas F."/>
            <person name="Dore J."/>
            <person name="Guarner F."/>
            <person name="Hansen T."/>
            <person name="Hildebrand F."/>
            <person name="Kaas R.S."/>
            <person name="Kennedy S."/>
            <person name="Kristiansen K."/>
            <person name="Kultima J.R."/>
            <person name="Leonard P."/>
            <person name="Levenez F."/>
            <person name="Lund O."/>
            <person name="Moumen B."/>
            <person name="Le Paslier D."/>
            <person name="Pons N."/>
            <person name="Pedersen O."/>
            <person name="Prifti E."/>
            <person name="Qin J."/>
            <person name="Raes J."/>
            <person name="Tap J."/>
            <person name="Tims S."/>
            <person name="Ussery D.W."/>
            <person name="Yamada T."/>
            <person name="MetaHit consortium"/>
            <person name="Renault P."/>
            <person name="Sicheritz-Ponten T."/>
            <person name="Bork P."/>
            <person name="Wang J."/>
            <person name="Brunak S."/>
            <person name="Ehrlich S.D."/>
        </authorList>
    </citation>
    <scope>NUCLEOTIDE SEQUENCE [LARGE SCALE GENOMIC DNA]</scope>
</reference>
<proteinExistence type="predicted"/>
<evidence type="ECO:0000313" key="2">
    <source>
        <dbReference type="Proteomes" id="UP000017908"/>
    </source>
</evidence>
<comment type="caution">
    <text evidence="1">The sequence shown here is derived from an EMBL/GenBank/DDBJ whole genome shotgun (WGS) entry which is preliminary data.</text>
</comment>
<dbReference type="AlphaFoldDB" id="R7MZA8"/>
<sequence length="168" mass="18054">MEIDGIDILDVSHGVGDAHEQAGDLIGLAVDVDGFIDDRTRRAFHGNLGAVGKGFAHVDRDQADFAVVADSDFRFHDARQGFDSKFFLVDDAVVVDVFGKAANAVATHFRFTAVGIDDAHADVGFIARHDDDDAVGTDARMRGAHLYGQLGKILVSSVLIFQKDEVIA</sequence>
<accession>R7MZA8</accession>
<dbReference type="Proteomes" id="UP000017908">
    <property type="component" value="Unassembled WGS sequence"/>
</dbReference>
<name>R7MZA8_MEGEL</name>
<protein>
    <submittedName>
        <fullName evidence="1">Uncharacterized protein</fullName>
    </submittedName>
</protein>